<protein>
    <recommendedName>
        <fullName evidence="5">Exocyst complex component SEC15</fullName>
    </recommendedName>
</protein>
<dbReference type="PANTHER" id="PTHR12702:SF0">
    <property type="entry name" value="EXOCYST COMPLEX COMPONENT 6"/>
    <property type="match status" value="1"/>
</dbReference>
<proteinExistence type="inferred from homology"/>
<evidence type="ECO:0000256" key="3">
    <source>
        <dbReference type="ARBA" id="ARBA00022483"/>
    </source>
</evidence>
<reference evidence="9 10" key="1">
    <citation type="submission" date="2024-01" db="EMBL/GenBank/DDBJ databases">
        <authorList>
            <consortium name="Genoscope - CEA"/>
            <person name="William W."/>
        </authorList>
    </citation>
    <scope>NUCLEOTIDE SEQUENCE [LARGE SCALE GENOMIC DNA]</scope>
    <source>
        <strain evidence="9 10">29B2s-10</strain>
    </source>
</reference>
<dbReference type="Pfam" id="PF20651">
    <property type="entry name" value="EXOC6_Sec15_N"/>
    <property type="match status" value="1"/>
</dbReference>
<name>A0ABP0ELD0_9ASCO</name>
<evidence type="ECO:0000313" key="10">
    <source>
        <dbReference type="Proteomes" id="UP001497600"/>
    </source>
</evidence>
<dbReference type="Pfam" id="PF04091">
    <property type="entry name" value="Sec15_C"/>
    <property type="match status" value="1"/>
</dbReference>
<dbReference type="InterPro" id="IPR048359">
    <property type="entry name" value="EXOC6_Sec15_N"/>
</dbReference>
<evidence type="ECO:0000313" key="9">
    <source>
        <dbReference type="EMBL" id="CAK7921881.1"/>
    </source>
</evidence>
<evidence type="ECO:0000256" key="2">
    <source>
        <dbReference type="ARBA" id="ARBA00022448"/>
    </source>
</evidence>
<sequence length="856" mass="98444">MDSTVPSGSTNDGPENLNLENLLLREDIFQSSLNSEEYLESLAPIIKDAIRANGLSSLIHKLNDIVKDKDEELNTLSLNSTRDINTCIDSIDNIHQDSSDLNKELSQISISLNKSVFELIGKKKTLIKCKEISSKIGEANMVLNMCLQVLEITNKIHELIKQHRYFSALKLIDELTSIHLPKVSSFSFAVKIYDSVPHLTRMIQDESFDNLGKWLAVNLERKLLAIGEGAFDNVYSLQEHWDQFKKEKTSATSAVYAPHKLNSPIELSIREPSLNYNVFEDQALQISLTTLYDAILVYQTLGEEELLSKLYYKEWLKKYNRIIYPITSSTTSAVTNTVSFSNMANLDEYLKKISGFFVMDKQINRATKYRLRTEANSNDLWDSYSIKLKPVLLNYLKVNQLDIDDLTSFKDLIGNFLQVMESNGYKVIDMYEVLMVIFKEYYAPELIAQFRIEFLESIQSDHYMPLVVQDEKDYENVMKICWYKPGSSFSPQNVRSMPISFPFSEDYVHYCLGVRSLLEDIIQFISRHYGYELNQLNNIIVNDIFEQVLGEEKGTGISYDLKEFIGRNSNNKEIVSQSYTNLEYYLYSLYEVGKLLNRRLRIHTGLGIHNIDSNGKFTLRAVESFTRVRKFAEDSIFEMVDSKIRELLDMVEYDTWMPEVANVEANYSIKDFALFLENLFTSIFASLPSTFRTLGLFRSYDFVAEHFLEILKNVPQYNRIAIANFDLDIRHLEESMSNLHATTPLTDEEGGGSVALQSTFTELRQCIDILKLDNYDDYIKNPTLRMRRFDRVRFEDGVKLISKMQLEEGDDSFNDDSIRSETASPARAGSPSQSILSTSAASKFAKFSSKFRKTDL</sequence>
<evidence type="ECO:0000259" key="7">
    <source>
        <dbReference type="Pfam" id="PF04091"/>
    </source>
</evidence>
<gene>
    <name evidence="9" type="primary">SEC15</name>
    <name evidence="9" type="ORF">CAAN4_H19702</name>
</gene>
<dbReference type="Proteomes" id="UP001497600">
    <property type="component" value="Chromosome H"/>
</dbReference>
<comment type="similarity">
    <text evidence="1 5">Belongs to the SEC15 family.</text>
</comment>
<keyword evidence="2 5" id="KW-0813">Transport</keyword>
<evidence type="ECO:0000256" key="1">
    <source>
        <dbReference type="ARBA" id="ARBA00007944"/>
    </source>
</evidence>
<feature type="domain" description="Exocyst complex component EXOC6/Sec15 N-terminal" evidence="8">
    <location>
        <begin position="61"/>
        <end position="231"/>
    </location>
</feature>
<accession>A0ABP0ELD0</accession>
<organism evidence="9 10">
    <name type="scientific">[Candida] anglica</name>
    <dbReference type="NCBI Taxonomy" id="148631"/>
    <lineage>
        <taxon>Eukaryota</taxon>
        <taxon>Fungi</taxon>
        <taxon>Dikarya</taxon>
        <taxon>Ascomycota</taxon>
        <taxon>Saccharomycotina</taxon>
        <taxon>Pichiomycetes</taxon>
        <taxon>Debaryomycetaceae</taxon>
        <taxon>Kurtzmaniella</taxon>
    </lineage>
</organism>
<evidence type="ECO:0000256" key="6">
    <source>
        <dbReference type="SAM" id="MobiDB-lite"/>
    </source>
</evidence>
<evidence type="ECO:0000256" key="4">
    <source>
        <dbReference type="ARBA" id="ARBA00023054"/>
    </source>
</evidence>
<feature type="region of interest" description="Disordered" evidence="6">
    <location>
        <begin position="811"/>
        <end position="842"/>
    </location>
</feature>
<dbReference type="PANTHER" id="PTHR12702">
    <property type="entry name" value="SEC15"/>
    <property type="match status" value="1"/>
</dbReference>
<dbReference type="PIRSF" id="PIRSF025007">
    <property type="entry name" value="Sec15"/>
    <property type="match status" value="1"/>
</dbReference>
<dbReference type="Gene3D" id="1.10.357.30">
    <property type="entry name" value="Exocyst complex subunit Sec15 C-terminal domain, N-terminal subdomain"/>
    <property type="match status" value="1"/>
</dbReference>
<evidence type="ECO:0000256" key="5">
    <source>
        <dbReference type="PIRNR" id="PIRNR025007"/>
    </source>
</evidence>
<feature type="domain" description="Exocyst complex subunit EXOC6/Sec15 C-terminal" evidence="7">
    <location>
        <begin position="430"/>
        <end position="803"/>
    </location>
</feature>
<dbReference type="InterPro" id="IPR042045">
    <property type="entry name" value="EXOC6/Sec15_C_dom1"/>
</dbReference>
<dbReference type="EMBL" id="OZ004260">
    <property type="protein sequence ID" value="CAK7921881.1"/>
    <property type="molecule type" value="Genomic_DNA"/>
</dbReference>
<comment type="function">
    <text evidence="5">Component of the exocyst complex involved in the docking of exocytic vesicles with fusion sites on the plasma membrane.</text>
</comment>
<keyword evidence="10" id="KW-1185">Reference proteome</keyword>
<dbReference type="Gene3D" id="1.20.58.670">
    <property type="entry name" value="Dsl1p vesicle tethering complex, Tip20p subunit, domain D"/>
    <property type="match status" value="1"/>
</dbReference>
<dbReference type="InterPro" id="IPR042044">
    <property type="entry name" value="EXOC6PINT-1/Sec15/Tip20_C_dom2"/>
</dbReference>
<evidence type="ECO:0000259" key="8">
    <source>
        <dbReference type="Pfam" id="PF20651"/>
    </source>
</evidence>
<dbReference type="InterPro" id="IPR046361">
    <property type="entry name" value="EXOC6/Sec15_C"/>
</dbReference>
<keyword evidence="4" id="KW-0175">Coiled coil</keyword>
<dbReference type="InterPro" id="IPR007225">
    <property type="entry name" value="EXOC6/Sec15"/>
</dbReference>
<keyword evidence="3 5" id="KW-0268">Exocytosis</keyword>